<protein>
    <submittedName>
        <fullName evidence="12">ATP-binding cassette, subfamily B</fullName>
    </submittedName>
</protein>
<dbReference type="InterPro" id="IPR003593">
    <property type="entry name" value="AAA+_ATPase"/>
</dbReference>
<dbReference type="InterPro" id="IPR003439">
    <property type="entry name" value="ABC_transporter-like_ATP-bd"/>
</dbReference>
<dbReference type="OrthoDB" id="9762778at2"/>
<dbReference type="Gene3D" id="1.20.1560.10">
    <property type="entry name" value="ABC transporter type 1, transmembrane domain"/>
    <property type="match status" value="1"/>
</dbReference>
<dbReference type="PROSITE" id="PS00211">
    <property type="entry name" value="ABC_TRANSPORTER_1"/>
    <property type="match status" value="1"/>
</dbReference>
<evidence type="ECO:0000256" key="6">
    <source>
        <dbReference type="ARBA" id="ARBA00022989"/>
    </source>
</evidence>
<dbReference type="PANTHER" id="PTHR43394">
    <property type="entry name" value="ATP-DEPENDENT PERMEASE MDL1, MITOCHONDRIAL"/>
    <property type="match status" value="1"/>
</dbReference>
<dbReference type="EMBL" id="FNUK01000006">
    <property type="protein sequence ID" value="SEF63643.1"/>
    <property type="molecule type" value="Genomic_DNA"/>
</dbReference>
<evidence type="ECO:0000259" key="10">
    <source>
        <dbReference type="PROSITE" id="PS50893"/>
    </source>
</evidence>
<evidence type="ECO:0000256" key="5">
    <source>
        <dbReference type="ARBA" id="ARBA00022840"/>
    </source>
</evidence>
<dbReference type="Pfam" id="PF00005">
    <property type="entry name" value="ABC_tran"/>
    <property type="match status" value="1"/>
</dbReference>
<keyword evidence="6 9" id="KW-1133">Transmembrane helix</keyword>
<feature type="domain" description="ABC transporter" evidence="10">
    <location>
        <begin position="398"/>
        <end position="632"/>
    </location>
</feature>
<dbReference type="InterPro" id="IPR036640">
    <property type="entry name" value="ABC1_TM_sf"/>
</dbReference>
<dbReference type="GO" id="GO:0016887">
    <property type="term" value="F:ATP hydrolysis activity"/>
    <property type="evidence" value="ECO:0007669"/>
    <property type="project" value="InterPro"/>
</dbReference>
<dbReference type="GO" id="GO:0005524">
    <property type="term" value="F:ATP binding"/>
    <property type="evidence" value="ECO:0007669"/>
    <property type="project" value="UniProtKB-KW"/>
</dbReference>
<keyword evidence="13" id="KW-1185">Reference proteome</keyword>
<evidence type="ECO:0000256" key="2">
    <source>
        <dbReference type="ARBA" id="ARBA00022448"/>
    </source>
</evidence>
<dbReference type="PROSITE" id="PS50929">
    <property type="entry name" value="ABC_TM1F"/>
    <property type="match status" value="1"/>
</dbReference>
<dbReference type="RefSeq" id="WP_103895664.1">
    <property type="nucleotide sequence ID" value="NZ_FNUK01000006.1"/>
</dbReference>
<reference evidence="13" key="1">
    <citation type="submission" date="2016-10" db="EMBL/GenBank/DDBJ databases">
        <authorList>
            <person name="Varghese N."/>
            <person name="Submissions S."/>
        </authorList>
    </citation>
    <scope>NUCLEOTIDE SEQUENCE [LARGE SCALE GENOMIC DNA]</scope>
    <source>
        <strain evidence="13">DSM 5463</strain>
    </source>
</reference>
<dbReference type="GO" id="GO:0005886">
    <property type="term" value="C:plasma membrane"/>
    <property type="evidence" value="ECO:0007669"/>
    <property type="project" value="UniProtKB-SubCell"/>
</dbReference>
<dbReference type="InterPro" id="IPR011527">
    <property type="entry name" value="ABC1_TM_dom"/>
</dbReference>
<evidence type="ECO:0000256" key="7">
    <source>
        <dbReference type="ARBA" id="ARBA00023136"/>
    </source>
</evidence>
<dbReference type="PROSITE" id="PS50893">
    <property type="entry name" value="ABC_TRANSPORTER_2"/>
    <property type="match status" value="1"/>
</dbReference>
<feature type="transmembrane region" description="Helical" evidence="9">
    <location>
        <begin position="204"/>
        <end position="229"/>
    </location>
</feature>
<dbReference type="FunFam" id="3.40.50.300:FF:000287">
    <property type="entry name" value="Multidrug ABC transporter ATP-binding protein"/>
    <property type="match status" value="1"/>
</dbReference>
<gene>
    <name evidence="12" type="ORF">SAMN05660865_00659</name>
</gene>
<sequence length="636" mass="71427">MSKGQRPFGGPRGHMGPAMGRPVEKAKDFKGTVKRLVEYMRPQRYKFLAVFILAILSTVFNIVGPKILGKATTKIGEGILARYLRIIQIQIAIKRNMPRQVIENLKRQPVPSIDFEYIGKILIILISLYLISAILSFIMSYIMSTVAQETVFKMRSEVKDKLDRLPLKYFDSRTHGEILSRVTNDMDNIATTLQQSLTQLITSVVTIIGILGMMISISPVMTLIALFTLPSSGMLTAMIAKKSQKYFAEQQKIIGQLNGHVEEMFTGHKIVKAFGREEDSIKTFKEINERLYNVGWKAQFMSGFIMPALNFVNNVGYVLVCVVGGIFVAKRKIEIGDVQAFIQYMRQFTQPIIQTANIANIIQSTVASAERVFEVLDEVEEVKDKEDAVKIKNPKGEVKFEHVKFGYKDDELLMEDINIHVKPGQMVAIVGPTGAGKTTLVNLLMRFYDVKGGRITIDGVDIRDMRREDLRRMFGMVLQDTWLFNGTIRDNIAYGKEGATEEEIIKAAKAAHADHFIRTLPHGYDTVINEEASNISQGQKQLLTIARAFLADPPILILDEATSNVDTRTEALIQKAMANLMKGRTSFVIAHRLSTIKDADLILVMNRGTIIEQGTHKELLAKGGFYAELYNSQFSN</sequence>
<evidence type="ECO:0000313" key="12">
    <source>
        <dbReference type="EMBL" id="SEF63643.1"/>
    </source>
</evidence>
<feature type="domain" description="ABC transmembrane type-1" evidence="11">
    <location>
        <begin position="48"/>
        <end position="364"/>
    </location>
</feature>
<evidence type="ECO:0000256" key="8">
    <source>
        <dbReference type="SAM" id="MobiDB-lite"/>
    </source>
</evidence>
<name>A0A1H5TLK8_9CLOT</name>
<dbReference type="SMART" id="SM00382">
    <property type="entry name" value="AAA"/>
    <property type="match status" value="1"/>
</dbReference>
<evidence type="ECO:0000313" key="13">
    <source>
        <dbReference type="Proteomes" id="UP000242850"/>
    </source>
</evidence>
<comment type="subcellular location">
    <subcellularLocation>
        <location evidence="1">Cell membrane</location>
        <topology evidence="1">Multi-pass membrane protein</topology>
    </subcellularLocation>
</comment>
<evidence type="ECO:0000256" key="1">
    <source>
        <dbReference type="ARBA" id="ARBA00004651"/>
    </source>
</evidence>
<dbReference type="InterPro" id="IPR039421">
    <property type="entry name" value="Type_1_exporter"/>
</dbReference>
<organism evidence="12 13">
    <name type="scientific">Caloramator fervidus</name>
    <dbReference type="NCBI Taxonomy" id="29344"/>
    <lineage>
        <taxon>Bacteria</taxon>
        <taxon>Bacillati</taxon>
        <taxon>Bacillota</taxon>
        <taxon>Clostridia</taxon>
        <taxon>Eubacteriales</taxon>
        <taxon>Clostridiaceae</taxon>
        <taxon>Caloramator</taxon>
    </lineage>
</organism>
<dbReference type="AlphaFoldDB" id="A0A1H5TLK8"/>
<dbReference type="CDD" id="cd18547">
    <property type="entry name" value="ABC_6TM_Tm288_like"/>
    <property type="match status" value="1"/>
</dbReference>
<dbReference type="SUPFAM" id="SSF90123">
    <property type="entry name" value="ABC transporter transmembrane region"/>
    <property type="match status" value="1"/>
</dbReference>
<dbReference type="CDD" id="cd03254">
    <property type="entry name" value="ABCC_Glucan_exporter_like"/>
    <property type="match status" value="1"/>
</dbReference>
<keyword evidence="5 12" id="KW-0067">ATP-binding</keyword>
<dbReference type="Pfam" id="PF00664">
    <property type="entry name" value="ABC_membrane"/>
    <property type="match status" value="1"/>
</dbReference>
<feature type="region of interest" description="Disordered" evidence="8">
    <location>
        <begin position="1"/>
        <end position="22"/>
    </location>
</feature>
<keyword evidence="4" id="KW-0547">Nucleotide-binding</keyword>
<dbReference type="Proteomes" id="UP000242850">
    <property type="component" value="Unassembled WGS sequence"/>
</dbReference>
<dbReference type="GO" id="GO:0015421">
    <property type="term" value="F:ABC-type oligopeptide transporter activity"/>
    <property type="evidence" value="ECO:0007669"/>
    <property type="project" value="TreeGrafter"/>
</dbReference>
<keyword evidence="2" id="KW-0813">Transport</keyword>
<keyword evidence="7 9" id="KW-0472">Membrane</keyword>
<feature type="transmembrane region" description="Helical" evidence="9">
    <location>
        <begin position="121"/>
        <end position="146"/>
    </location>
</feature>
<dbReference type="InterPro" id="IPR017871">
    <property type="entry name" value="ABC_transporter-like_CS"/>
</dbReference>
<evidence type="ECO:0000256" key="9">
    <source>
        <dbReference type="SAM" id="Phobius"/>
    </source>
</evidence>
<dbReference type="PANTHER" id="PTHR43394:SF1">
    <property type="entry name" value="ATP-BINDING CASSETTE SUB-FAMILY B MEMBER 10, MITOCHONDRIAL"/>
    <property type="match status" value="1"/>
</dbReference>
<proteinExistence type="predicted"/>
<evidence type="ECO:0000259" key="11">
    <source>
        <dbReference type="PROSITE" id="PS50929"/>
    </source>
</evidence>
<evidence type="ECO:0000256" key="3">
    <source>
        <dbReference type="ARBA" id="ARBA00022692"/>
    </source>
</evidence>
<feature type="transmembrane region" description="Helical" evidence="9">
    <location>
        <begin position="45"/>
        <end position="64"/>
    </location>
</feature>
<feature type="transmembrane region" description="Helical" evidence="9">
    <location>
        <begin position="311"/>
        <end position="329"/>
    </location>
</feature>
<evidence type="ECO:0000256" key="4">
    <source>
        <dbReference type="ARBA" id="ARBA00022741"/>
    </source>
</evidence>
<dbReference type="InterPro" id="IPR027417">
    <property type="entry name" value="P-loop_NTPase"/>
</dbReference>
<keyword evidence="3 9" id="KW-0812">Transmembrane</keyword>
<dbReference type="SUPFAM" id="SSF52540">
    <property type="entry name" value="P-loop containing nucleoside triphosphate hydrolases"/>
    <property type="match status" value="1"/>
</dbReference>
<dbReference type="Gene3D" id="3.40.50.300">
    <property type="entry name" value="P-loop containing nucleotide triphosphate hydrolases"/>
    <property type="match status" value="1"/>
</dbReference>
<accession>A0A1H5TLK8</accession>